<organism evidence="1 2">
    <name type="scientific">Daucus carota subsp. sativus</name>
    <name type="common">Carrot</name>
    <dbReference type="NCBI Taxonomy" id="79200"/>
    <lineage>
        <taxon>Eukaryota</taxon>
        <taxon>Viridiplantae</taxon>
        <taxon>Streptophyta</taxon>
        <taxon>Embryophyta</taxon>
        <taxon>Tracheophyta</taxon>
        <taxon>Spermatophyta</taxon>
        <taxon>Magnoliopsida</taxon>
        <taxon>eudicotyledons</taxon>
        <taxon>Gunneridae</taxon>
        <taxon>Pentapetalae</taxon>
        <taxon>asterids</taxon>
        <taxon>campanulids</taxon>
        <taxon>Apiales</taxon>
        <taxon>Apiaceae</taxon>
        <taxon>Apioideae</taxon>
        <taxon>Scandiceae</taxon>
        <taxon>Daucinae</taxon>
        <taxon>Daucus</taxon>
        <taxon>Daucus sect. Daucus</taxon>
    </lineage>
</organism>
<proteinExistence type="predicted"/>
<dbReference type="EMBL" id="CP093351">
    <property type="protein sequence ID" value="WOH14983.1"/>
    <property type="molecule type" value="Genomic_DNA"/>
</dbReference>
<dbReference type="AlphaFoldDB" id="A0A175YCA9"/>
<accession>A0A175YCA9</accession>
<keyword evidence="2" id="KW-1185">Reference proteome</keyword>
<sequence>MAARRKMITKKTGAISKVICLDLPALDEDYDQDTMIFLQAQRIFEVKTICKHQLMTLKDSPLIEELEARVEILVALANIKAAEEAKRKKAYDEQFENFSEYGAKLRQENCLLVIRHEIVCKDLTQNLGEIVGLKLKACLNTTINKPTHCDYVAYMA</sequence>
<reference evidence="1" key="2">
    <citation type="submission" date="2022-03" db="EMBL/GenBank/DDBJ databases">
        <title>Draft title - Genomic analysis of global carrot germplasm unveils the trajectory of domestication and the origin of high carotenoid orange carrot.</title>
        <authorList>
            <person name="Iorizzo M."/>
            <person name="Ellison S."/>
            <person name="Senalik D."/>
            <person name="Macko-Podgorni A."/>
            <person name="Grzebelus D."/>
            <person name="Bostan H."/>
            <person name="Rolling W."/>
            <person name="Curaba J."/>
            <person name="Simon P."/>
        </authorList>
    </citation>
    <scope>NUCLEOTIDE SEQUENCE</scope>
    <source>
        <tissue evidence="1">Leaf</tissue>
    </source>
</reference>
<protein>
    <submittedName>
        <fullName evidence="1">Uncharacterized protein</fullName>
    </submittedName>
</protein>
<evidence type="ECO:0000313" key="1">
    <source>
        <dbReference type="EMBL" id="WOH14983.1"/>
    </source>
</evidence>
<dbReference type="Gramene" id="KZM80432">
    <property type="protein sequence ID" value="KZM80432"/>
    <property type="gene ID" value="DCAR_032331"/>
</dbReference>
<dbReference type="Proteomes" id="UP000077755">
    <property type="component" value="Chromosome 9"/>
</dbReference>
<gene>
    <name evidence="1" type="ORF">DCAR_0934513</name>
</gene>
<evidence type="ECO:0000313" key="2">
    <source>
        <dbReference type="Proteomes" id="UP000077755"/>
    </source>
</evidence>
<reference evidence="1" key="1">
    <citation type="journal article" date="2016" name="Nat. Genet.">
        <title>A high-quality carrot genome assembly provides new insights into carotenoid accumulation and asterid genome evolution.</title>
        <authorList>
            <person name="Iorizzo M."/>
            <person name="Ellison S."/>
            <person name="Senalik D."/>
            <person name="Zeng P."/>
            <person name="Satapoomin P."/>
            <person name="Huang J."/>
            <person name="Bowman M."/>
            <person name="Iovene M."/>
            <person name="Sanseverino W."/>
            <person name="Cavagnaro P."/>
            <person name="Yildiz M."/>
            <person name="Macko-Podgorni A."/>
            <person name="Moranska E."/>
            <person name="Grzebelus E."/>
            <person name="Grzebelus D."/>
            <person name="Ashrafi H."/>
            <person name="Zheng Z."/>
            <person name="Cheng S."/>
            <person name="Spooner D."/>
            <person name="Van Deynze A."/>
            <person name="Simon P."/>
        </authorList>
    </citation>
    <scope>NUCLEOTIDE SEQUENCE</scope>
    <source>
        <tissue evidence="1">Leaf</tissue>
    </source>
</reference>
<name>A0A175YCA9_DAUCS</name>